<feature type="transmembrane region" description="Helical" evidence="13">
    <location>
        <begin position="47"/>
        <end position="70"/>
    </location>
</feature>
<evidence type="ECO:0000256" key="1">
    <source>
        <dbReference type="ARBA" id="ARBA00004651"/>
    </source>
</evidence>
<dbReference type="GO" id="GO:0034707">
    <property type="term" value="C:chloride channel complex"/>
    <property type="evidence" value="ECO:0007669"/>
    <property type="project" value="UniProtKB-UniRule"/>
</dbReference>
<evidence type="ECO:0000256" key="5">
    <source>
        <dbReference type="ARBA" id="ARBA00022692"/>
    </source>
</evidence>
<gene>
    <name evidence="14" type="primary">TTYH3_1</name>
    <name evidence="14" type="ORF">OS493_002993</name>
</gene>
<name>A0A9W9YGF4_9CNID</name>
<keyword evidence="6 13" id="KW-1133">Transmembrane helix</keyword>
<comment type="subcellular location">
    <subcellularLocation>
        <location evidence="1 13">Cell membrane</location>
        <topology evidence="1 13">Multi-pass membrane protein</topology>
    </subcellularLocation>
</comment>
<evidence type="ECO:0000256" key="2">
    <source>
        <dbReference type="ARBA" id="ARBA00009849"/>
    </source>
</evidence>
<dbReference type="AlphaFoldDB" id="A0A9W9YGF4"/>
<keyword evidence="12 13" id="KW-0407">Ion channel</keyword>
<comment type="similarity">
    <text evidence="2 13">Belongs to the tweety family.</text>
</comment>
<feature type="transmembrane region" description="Helical" evidence="13">
    <location>
        <begin position="239"/>
        <end position="266"/>
    </location>
</feature>
<dbReference type="InterPro" id="IPR006990">
    <property type="entry name" value="Tweety"/>
</dbReference>
<dbReference type="Pfam" id="PF04906">
    <property type="entry name" value="Tweety"/>
    <property type="match status" value="1"/>
</dbReference>
<dbReference type="GO" id="GO:0072320">
    <property type="term" value="F:volume-sensitive chloride channel activity"/>
    <property type="evidence" value="ECO:0007669"/>
    <property type="project" value="TreeGrafter"/>
</dbReference>
<evidence type="ECO:0000313" key="15">
    <source>
        <dbReference type="Proteomes" id="UP001163046"/>
    </source>
</evidence>
<keyword evidence="9 13" id="KW-0869">Chloride channel</keyword>
<protein>
    <recommendedName>
        <fullName evidence="13">Protein tweety homolog</fullName>
    </recommendedName>
</protein>
<comment type="function">
    <text evidence="13">Probable chloride channel.</text>
</comment>
<feature type="transmembrane region" description="Helical" evidence="13">
    <location>
        <begin position="210"/>
        <end position="232"/>
    </location>
</feature>
<evidence type="ECO:0000313" key="14">
    <source>
        <dbReference type="EMBL" id="KAJ7340261.1"/>
    </source>
</evidence>
<evidence type="ECO:0000256" key="3">
    <source>
        <dbReference type="ARBA" id="ARBA00022448"/>
    </source>
</evidence>
<evidence type="ECO:0000256" key="10">
    <source>
        <dbReference type="ARBA" id="ARBA00023180"/>
    </source>
</evidence>
<evidence type="ECO:0000256" key="6">
    <source>
        <dbReference type="ARBA" id="ARBA00022989"/>
    </source>
</evidence>
<evidence type="ECO:0000256" key="9">
    <source>
        <dbReference type="ARBA" id="ARBA00023173"/>
    </source>
</evidence>
<organism evidence="14 15">
    <name type="scientific">Desmophyllum pertusum</name>
    <dbReference type="NCBI Taxonomy" id="174260"/>
    <lineage>
        <taxon>Eukaryota</taxon>
        <taxon>Metazoa</taxon>
        <taxon>Cnidaria</taxon>
        <taxon>Anthozoa</taxon>
        <taxon>Hexacorallia</taxon>
        <taxon>Scleractinia</taxon>
        <taxon>Caryophylliina</taxon>
        <taxon>Caryophylliidae</taxon>
        <taxon>Desmophyllum</taxon>
    </lineage>
</organism>
<keyword evidence="10" id="KW-0325">Glycoprotein</keyword>
<dbReference type="GO" id="GO:0005886">
    <property type="term" value="C:plasma membrane"/>
    <property type="evidence" value="ECO:0007669"/>
    <property type="project" value="UniProtKB-SubCell"/>
</dbReference>
<accession>A0A9W9YGF4</accession>
<feature type="transmembrane region" description="Helical" evidence="13">
    <location>
        <begin position="90"/>
        <end position="113"/>
    </location>
</feature>
<keyword evidence="15" id="KW-1185">Reference proteome</keyword>
<comment type="caution">
    <text evidence="14">The sequence shown here is derived from an EMBL/GenBank/DDBJ whole genome shotgun (WGS) entry which is preliminary data.</text>
</comment>
<dbReference type="EMBL" id="MU827778">
    <property type="protein sequence ID" value="KAJ7340261.1"/>
    <property type="molecule type" value="Genomic_DNA"/>
</dbReference>
<keyword evidence="5 13" id="KW-0812">Transmembrane</keyword>
<proteinExistence type="inferred from homology"/>
<feature type="transmembrane region" description="Helical" evidence="13">
    <location>
        <begin position="278"/>
        <end position="298"/>
    </location>
</feature>
<reference evidence="14" key="1">
    <citation type="submission" date="2023-01" db="EMBL/GenBank/DDBJ databases">
        <title>Genome assembly of the deep-sea coral Lophelia pertusa.</title>
        <authorList>
            <person name="Herrera S."/>
            <person name="Cordes E."/>
        </authorList>
    </citation>
    <scope>NUCLEOTIDE SEQUENCE</scope>
    <source>
        <strain evidence="14">USNM1676648</strain>
        <tissue evidence="14">Polyp</tissue>
    </source>
</reference>
<dbReference type="PANTHER" id="PTHR12424">
    <property type="entry name" value="TWEETY-RELATED"/>
    <property type="match status" value="1"/>
</dbReference>
<keyword evidence="4" id="KW-1003">Cell membrane</keyword>
<dbReference type="GO" id="GO:0005229">
    <property type="term" value="F:intracellularly calcium-gated chloride channel activity"/>
    <property type="evidence" value="ECO:0007669"/>
    <property type="project" value="TreeGrafter"/>
</dbReference>
<evidence type="ECO:0000256" key="13">
    <source>
        <dbReference type="RuleBase" id="RU361114"/>
    </source>
</evidence>
<evidence type="ECO:0000256" key="4">
    <source>
        <dbReference type="ARBA" id="ARBA00022475"/>
    </source>
</evidence>
<keyword evidence="3 13" id="KW-0813">Transport</keyword>
<evidence type="ECO:0000256" key="7">
    <source>
        <dbReference type="ARBA" id="ARBA00023065"/>
    </source>
</evidence>
<dbReference type="PANTHER" id="PTHR12424:SF8">
    <property type="entry name" value="PROTEIN TWEETY"/>
    <property type="match status" value="1"/>
</dbReference>
<keyword evidence="7 13" id="KW-0406">Ion transport</keyword>
<evidence type="ECO:0000256" key="8">
    <source>
        <dbReference type="ARBA" id="ARBA00023136"/>
    </source>
</evidence>
<sequence>MANCSAGEFSYLPRIADFFHSFTHVNFYFDNVSSIFVPTLPDYQQALFLYALCPCLFGGLVFLIFCGHFIASWCSCDKQHTRIPRTKCLIALRCVVLFASVISSGFIIAAFVFNDSVDEGVKGVLTAVGNVNKSLIEIQSKVDSIRDDLIDMDSTIIDARDCPGITDAGKELIDNVSHKIGDIVTTVVKIRKVNLPDISEYIQNIEYYRWWSTFGTLCINTLTSLLMIYAILRRSRCGFILGILLGIVSLVLIWCGAGVDLAVAIGMSDLCVNPKGTVYYYIRVNLYYEILVFVKYYVECPKDEHNPYQKYADKASARLEEASDFFSALMKLGLDLPSECKDDLSQCNDDLKQSQTSMAVIIKNLDCKYAHQQF</sequence>
<evidence type="ECO:0000256" key="11">
    <source>
        <dbReference type="ARBA" id="ARBA00023214"/>
    </source>
</evidence>
<dbReference type="Proteomes" id="UP001163046">
    <property type="component" value="Unassembled WGS sequence"/>
</dbReference>
<keyword evidence="11 13" id="KW-0868">Chloride</keyword>
<evidence type="ECO:0000256" key="12">
    <source>
        <dbReference type="ARBA" id="ARBA00023303"/>
    </source>
</evidence>
<dbReference type="OrthoDB" id="187568at2759"/>
<keyword evidence="8 13" id="KW-0472">Membrane</keyword>